<feature type="modified residue" description="4-aspartylphosphate" evidence="8">
    <location>
        <position position="927"/>
    </location>
</feature>
<dbReference type="InterPro" id="IPR003661">
    <property type="entry name" value="HisK_dim/P_dom"/>
</dbReference>
<keyword evidence="11" id="KW-0812">Transmembrane</keyword>
<keyword evidence="11" id="KW-1133">Transmembrane helix</keyword>
<dbReference type="KEGG" id="tig:THII_3145"/>
<dbReference type="InterPro" id="IPR036890">
    <property type="entry name" value="HATPase_C_sf"/>
</dbReference>
<feature type="transmembrane region" description="Helical" evidence="11">
    <location>
        <begin position="6"/>
        <end position="28"/>
    </location>
</feature>
<evidence type="ECO:0000256" key="4">
    <source>
        <dbReference type="ARBA" id="ARBA00022553"/>
    </source>
</evidence>
<dbReference type="Pfam" id="PF00072">
    <property type="entry name" value="Response_reg"/>
    <property type="match status" value="3"/>
</dbReference>
<keyword evidence="7" id="KW-0902">Two-component regulatory system</keyword>
<evidence type="ECO:0000256" key="11">
    <source>
        <dbReference type="SAM" id="Phobius"/>
    </source>
</evidence>
<dbReference type="InterPro" id="IPR024478">
    <property type="entry name" value="HlyB_4HB_MCP"/>
</dbReference>
<evidence type="ECO:0000259" key="12">
    <source>
        <dbReference type="PROSITE" id="PS50109"/>
    </source>
</evidence>
<dbReference type="InterPro" id="IPR036097">
    <property type="entry name" value="HisK_dim/P_sf"/>
</dbReference>
<dbReference type="SMART" id="SM00387">
    <property type="entry name" value="HATPase_c"/>
    <property type="match status" value="1"/>
</dbReference>
<keyword evidence="6 15" id="KW-0418">Kinase</keyword>
<evidence type="ECO:0000256" key="7">
    <source>
        <dbReference type="ARBA" id="ARBA00023012"/>
    </source>
</evidence>
<dbReference type="SUPFAM" id="SSF55874">
    <property type="entry name" value="ATPase domain of HSP90 chaperone/DNA topoisomerase II/histidine kinase"/>
    <property type="match status" value="1"/>
</dbReference>
<gene>
    <name evidence="15" type="ORF">THII_3145</name>
</gene>
<dbReference type="Gene3D" id="3.30.565.10">
    <property type="entry name" value="Histidine kinase-like ATPase, C-terminal domain"/>
    <property type="match status" value="1"/>
</dbReference>
<evidence type="ECO:0000313" key="15">
    <source>
        <dbReference type="EMBL" id="BAP57442.1"/>
    </source>
</evidence>
<proteinExistence type="predicted"/>
<dbReference type="SMART" id="SM00448">
    <property type="entry name" value="REC"/>
    <property type="match status" value="2"/>
</dbReference>
<evidence type="ECO:0000256" key="5">
    <source>
        <dbReference type="ARBA" id="ARBA00022679"/>
    </source>
</evidence>
<dbReference type="GO" id="GO:0016020">
    <property type="term" value="C:membrane"/>
    <property type="evidence" value="ECO:0007669"/>
    <property type="project" value="UniProtKB-SubCell"/>
</dbReference>
<protein>
    <recommendedName>
        <fullName evidence="3">histidine kinase</fullName>
        <ecNumber evidence="3">2.7.13.3</ecNumber>
    </recommendedName>
</protein>
<dbReference type="SUPFAM" id="SSF47384">
    <property type="entry name" value="Homodimeric domain of signal transducing histidine kinase"/>
    <property type="match status" value="1"/>
</dbReference>
<feature type="transmembrane region" description="Helical" evidence="11">
    <location>
        <begin position="196"/>
        <end position="215"/>
    </location>
</feature>
<dbReference type="Pfam" id="PF12729">
    <property type="entry name" value="4HB_MCP_1"/>
    <property type="match status" value="1"/>
</dbReference>
<dbReference type="AlphaFoldDB" id="A0A090AN23"/>
<evidence type="ECO:0000259" key="13">
    <source>
        <dbReference type="PROSITE" id="PS50110"/>
    </source>
</evidence>
<evidence type="ECO:0000256" key="8">
    <source>
        <dbReference type="PROSITE-ProRule" id="PRU00169"/>
    </source>
</evidence>
<dbReference type="Pfam" id="PF00512">
    <property type="entry name" value="HisKA"/>
    <property type="match status" value="1"/>
</dbReference>
<reference evidence="15 16" key="1">
    <citation type="journal article" date="2014" name="ISME J.">
        <title>Ecophysiology of Thioploca ingrica as revealed by the complete genome sequence supplemented with proteomic evidence.</title>
        <authorList>
            <person name="Kojima H."/>
            <person name="Ogura Y."/>
            <person name="Yamamoto N."/>
            <person name="Togashi T."/>
            <person name="Mori H."/>
            <person name="Watanabe T."/>
            <person name="Nemoto F."/>
            <person name="Kurokawa K."/>
            <person name="Hayashi T."/>
            <person name="Fukui M."/>
        </authorList>
    </citation>
    <scope>NUCLEOTIDE SEQUENCE [LARGE SCALE GENOMIC DNA]</scope>
</reference>
<dbReference type="HOGENOM" id="CLU_000445_127_1_6"/>
<dbReference type="PRINTS" id="PR00344">
    <property type="entry name" value="BCTRLSENSOR"/>
</dbReference>
<feature type="domain" description="HAMP" evidence="14">
    <location>
        <begin position="220"/>
        <end position="273"/>
    </location>
</feature>
<dbReference type="InterPro" id="IPR004358">
    <property type="entry name" value="Sig_transdc_His_kin-like_C"/>
</dbReference>
<dbReference type="PANTHER" id="PTHR45339:SF1">
    <property type="entry name" value="HYBRID SIGNAL TRANSDUCTION HISTIDINE KINASE J"/>
    <property type="match status" value="1"/>
</dbReference>
<feature type="region of interest" description="Disordered" evidence="10">
    <location>
        <begin position="524"/>
        <end position="545"/>
    </location>
</feature>
<dbReference type="InterPro" id="IPR005467">
    <property type="entry name" value="His_kinase_dom"/>
</dbReference>
<dbReference type="Gene3D" id="1.10.287.130">
    <property type="match status" value="1"/>
</dbReference>
<dbReference type="SUPFAM" id="SSF52172">
    <property type="entry name" value="CheY-like"/>
    <property type="match status" value="3"/>
</dbReference>
<feature type="domain" description="Response regulatory" evidence="13">
    <location>
        <begin position="878"/>
        <end position="991"/>
    </location>
</feature>
<keyword evidence="9" id="KW-0175">Coiled coil</keyword>
<evidence type="ECO:0000256" key="6">
    <source>
        <dbReference type="ARBA" id="ARBA00022777"/>
    </source>
</evidence>
<dbReference type="Gene3D" id="3.30.450.40">
    <property type="match status" value="1"/>
</dbReference>
<comment type="subcellular location">
    <subcellularLocation>
        <location evidence="2">Membrane</location>
    </subcellularLocation>
</comment>
<keyword evidence="5" id="KW-0808">Transferase</keyword>
<dbReference type="InterPro" id="IPR001789">
    <property type="entry name" value="Sig_transdc_resp-reg_receiver"/>
</dbReference>
<feature type="coiled-coil region" evidence="9">
    <location>
        <begin position="76"/>
        <end position="103"/>
    </location>
</feature>
<dbReference type="Pfam" id="PF00672">
    <property type="entry name" value="HAMP"/>
    <property type="match status" value="1"/>
</dbReference>
<feature type="domain" description="Response regulatory" evidence="13">
    <location>
        <begin position="1000"/>
        <end position="1117"/>
    </location>
</feature>
<evidence type="ECO:0000256" key="1">
    <source>
        <dbReference type="ARBA" id="ARBA00000085"/>
    </source>
</evidence>
<name>A0A090AN23_9GAMM</name>
<dbReference type="EMBL" id="AP014633">
    <property type="protein sequence ID" value="BAP57442.1"/>
    <property type="molecule type" value="Genomic_DNA"/>
</dbReference>
<feature type="modified residue" description="4-aspartylphosphate" evidence="8">
    <location>
        <position position="1196"/>
    </location>
</feature>
<keyword evidence="16" id="KW-1185">Reference proteome</keyword>
<feature type="domain" description="Histidine kinase" evidence="12">
    <location>
        <begin position="588"/>
        <end position="820"/>
    </location>
</feature>
<dbReference type="SMART" id="SM00388">
    <property type="entry name" value="HisKA"/>
    <property type="match status" value="1"/>
</dbReference>
<accession>A0A090AN23</accession>
<dbReference type="PROSITE" id="PS50885">
    <property type="entry name" value="HAMP"/>
    <property type="match status" value="1"/>
</dbReference>
<evidence type="ECO:0000256" key="9">
    <source>
        <dbReference type="SAM" id="Coils"/>
    </source>
</evidence>
<dbReference type="GO" id="GO:0000155">
    <property type="term" value="F:phosphorelay sensor kinase activity"/>
    <property type="evidence" value="ECO:0007669"/>
    <property type="project" value="InterPro"/>
</dbReference>
<feature type="domain" description="Response regulatory" evidence="13">
    <location>
        <begin position="1146"/>
        <end position="1263"/>
    </location>
</feature>
<dbReference type="PROSITE" id="PS50110">
    <property type="entry name" value="RESPONSE_REGULATORY"/>
    <property type="match status" value="3"/>
</dbReference>
<dbReference type="Gene3D" id="3.40.50.2300">
    <property type="match status" value="3"/>
</dbReference>
<keyword evidence="4 8" id="KW-0597">Phosphoprotein</keyword>
<feature type="modified residue" description="4-aspartylphosphate" evidence="8">
    <location>
        <position position="1049"/>
    </location>
</feature>
<dbReference type="Proteomes" id="UP000031623">
    <property type="component" value="Chromosome"/>
</dbReference>
<dbReference type="InterPro" id="IPR029016">
    <property type="entry name" value="GAF-like_dom_sf"/>
</dbReference>
<dbReference type="Pfam" id="PF02518">
    <property type="entry name" value="HATPase_c"/>
    <property type="match status" value="1"/>
</dbReference>
<dbReference type="OrthoDB" id="9810730at2"/>
<dbReference type="PANTHER" id="PTHR45339">
    <property type="entry name" value="HYBRID SIGNAL TRANSDUCTION HISTIDINE KINASE J"/>
    <property type="match status" value="1"/>
</dbReference>
<dbReference type="Gene3D" id="6.10.340.10">
    <property type="match status" value="1"/>
</dbReference>
<dbReference type="PROSITE" id="PS50109">
    <property type="entry name" value="HIS_KIN"/>
    <property type="match status" value="1"/>
</dbReference>
<dbReference type="CDD" id="cd00082">
    <property type="entry name" value="HisKA"/>
    <property type="match status" value="1"/>
</dbReference>
<keyword evidence="11" id="KW-0472">Membrane</keyword>
<feature type="compositionally biased region" description="Basic and acidic residues" evidence="10">
    <location>
        <begin position="531"/>
        <end position="545"/>
    </location>
</feature>
<dbReference type="InterPro" id="IPR011006">
    <property type="entry name" value="CheY-like_superfamily"/>
</dbReference>
<organism evidence="15 16">
    <name type="scientific">Thioploca ingrica</name>
    <dbReference type="NCBI Taxonomy" id="40754"/>
    <lineage>
        <taxon>Bacteria</taxon>
        <taxon>Pseudomonadati</taxon>
        <taxon>Pseudomonadota</taxon>
        <taxon>Gammaproteobacteria</taxon>
        <taxon>Thiotrichales</taxon>
        <taxon>Thiotrichaceae</taxon>
        <taxon>Thioploca</taxon>
    </lineage>
</organism>
<dbReference type="CDD" id="cd16922">
    <property type="entry name" value="HATPase_EvgS-ArcB-TorS-like"/>
    <property type="match status" value="1"/>
</dbReference>
<evidence type="ECO:0000256" key="2">
    <source>
        <dbReference type="ARBA" id="ARBA00004370"/>
    </source>
</evidence>
<dbReference type="InterPro" id="IPR003660">
    <property type="entry name" value="HAMP_dom"/>
</dbReference>
<dbReference type="SUPFAM" id="SSF55781">
    <property type="entry name" value="GAF domain-like"/>
    <property type="match status" value="1"/>
</dbReference>
<evidence type="ECO:0000256" key="10">
    <source>
        <dbReference type="SAM" id="MobiDB-lite"/>
    </source>
</evidence>
<dbReference type="EC" id="2.7.13.3" evidence="3"/>
<dbReference type="InterPro" id="IPR003594">
    <property type="entry name" value="HATPase_dom"/>
</dbReference>
<dbReference type="CDD" id="cd17546">
    <property type="entry name" value="REC_hyHK_CKI1_RcsC-like"/>
    <property type="match status" value="1"/>
</dbReference>
<evidence type="ECO:0000313" key="16">
    <source>
        <dbReference type="Proteomes" id="UP000031623"/>
    </source>
</evidence>
<sequence>MGIRHKLFFNTSIIIVCLGVVGGIGFFYTHHVARMSMSLVEIEAVPILEINSLEESAWEMWLRLVVHTSVSDVETMQGLETEITQLEEKLKQQIIAVAQLYQTFDTTNSRLKLDGEQEHLQTLKQFQQNWQNFSEIAHNVLKLSQEFTKEDAVKLIVHDGRVAYDGAIANLRTLIKQHRLHMETLRDIALNARQQSAVTIIALTVLIGLTVLFLINNFSRRLLTPLLKINTQLKLLAQGQLLEDEIEYKGNDEIGEIVLSSQRLKESMRSTIIQANAIAAGNYNSEVQLLSEQDELGHALVDMTNTLRQVTQKTTTQDWLKTGQNQLNDQMSGEQNLVDLGHNIISFITIYVEAQIGVFYLVEQATQGFNQNLQLKLIASYAYTKRKNLADEFQFSEGLVERAAKEQQSIILTINSGLSEEVPRHIIVIPFPYENLIKGVIVLGSAVTLTTLQIDFLHQVMPNIGIAVNSIESRSKMQELLQQTQIQANELQHQKAELQQQKEELQHQKEVLQHQTEELQSQAEELQSQTEELRQTNEELEERTQELERQREAVRIKNNDLEDSRRILEIKAEELELASQYKSEFLANMSHELRTPLNSLLILSQLLAENKANNLTDKQIEYAQTIHSAGADLLTLINDILDLSKVEAGKVEVHPEDILLTDLVENIDQKFRHVAEERKLAFQLTIAENLPPKIYTDGQRLIQVINNLLSNAFKFTAAGQVKLTIQRPADKEWVSPTGLTIKKPITFSVEDTGIGIPLDKQKVIFEAFQQADGTTSRRYGGTGLGLSISRQLARLLGGELHLSSQEGKGSIFTLYLPESIEPNGPIFRTEKAKPEPAVVHSARKMTTTVTPSTAVTSLKENKIEISDDRANLQPGDKFILIIEDDRKFATILVELAREKEFKCLFAEDGKTGLQLAEKYHPHAIILDVGLPLLDGWTVMEQLKDNPNTRHIPVHFMSATEQGSEAKKMGAIGYLLKPISMAELGDAFKKIEQFLAKTVKNLLVLVDNPAHQEQILNLVGSNEVQATVVTTKTKALQQLTNKLVDTIILDLDIDQGTGIHLLEQLQSKDEWSQIPVIIHANRDLTEFEETIFQRCSGHLIVKAVRSPERLLDEATLFLHQIEANLPEEKRNMLKMVHDKTAILIHKKVLIVDDDIRNTFALATVLEDHDVEVKVAQNGKEALTVLEEHPEIDIVLMDIMMPEMDGYEAMQKIRAQPRFRKLPIIALTAKAMKGDRAKCIEAGANDYLSKPVDTDKLISLMRVWLYQ</sequence>
<dbReference type="FunFam" id="3.30.565.10:FF:000010">
    <property type="entry name" value="Sensor histidine kinase RcsC"/>
    <property type="match status" value="1"/>
</dbReference>
<evidence type="ECO:0000256" key="3">
    <source>
        <dbReference type="ARBA" id="ARBA00012438"/>
    </source>
</evidence>
<dbReference type="STRING" id="40754.THII_3145"/>
<comment type="catalytic activity">
    <reaction evidence="1">
        <text>ATP + protein L-histidine = ADP + protein N-phospho-L-histidine.</text>
        <dbReference type="EC" id="2.7.13.3"/>
    </reaction>
</comment>
<evidence type="ECO:0000259" key="14">
    <source>
        <dbReference type="PROSITE" id="PS50885"/>
    </source>
</evidence>